<dbReference type="InterPro" id="IPR057661">
    <property type="entry name" value="RsdA/BaiN/AoA(So)_Rossmann"/>
</dbReference>
<organism evidence="6 7">
    <name type="scientific">Desulfitobacterium metallireducens DSM 15288</name>
    <dbReference type="NCBI Taxonomy" id="871968"/>
    <lineage>
        <taxon>Bacteria</taxon>
        <taxon>Bacillati</taxon>
        <taxon>Bacillota</taxon>
        <taxon>Clostridia</taxon>
        <taxon>Eubacteriales</taxon>
        <taxon>Desulfitobacteriaceae</taxon>
        <taxon>Desulfitobacterium</taxon>
    </lineage>
</organism>
<dbReference type="PANTHER" id="PTHR42887">
    <property type="entry name" value="OS12G0638800 PROTEIN"/>
    <property type="match status" value="1"/>
</dbReference>
<dbReference type="InterPro" id="IPR004792">
    <property type="entry name" value="BaiN-like"/>
</dbReference>
<evidence type="ECO:0000256" key="3">
    <source>
        <dbReference type="ARBA" id="ARBA00022827"/>
    </source>
</evidence>
<dbReference type="RefSeq" id="WP_006717940.1">
    <property type="nucleotide sequence ID" value="NZ_CP007032.1"/>
</dbReference>
<evidence type="ECO:0000256" key="2">
    <source>
        <dbReference type="ARBA" id="ARBA00022630"/>
    </source>
</evidence>
<dbReference type="PRINTS" id="PR00411">
    <property type="entry name" value="PNDRDTASEI"/>
</dbReference>
<dbReference type="Gene3D" id="2.40.30.10">
    <property type="entry name" value="Translation factors"/>
    <property type="match status" value="1"/>
</dbReference>
<dbReference type="NCBIfam" id="TIGR00275">
    <property type="entry name" value="aminoacetone oxidase family FAD-binding enzyme"/>
    <property type="match status" value="1"/>
</dbReference>
<accession>W0EAJ8</accession>
<evidence type="ECO:0000259" key="5">
    <source>
        <dbReference type="Pfam" id="PF22780"/>
    </source>
</evidence>
<dbReference type="Gene3D" id="3.50.50.60">
    <property type="entry name" value="FAD/NAD(P)-binding domain"/>
    <property type="match status" value="1"/>
</dbReference>
<dbReference type="InterPro" id="IPR023166">
    <property type="entry name" value="BaiN-like_dom_sf"/>
</dbReference>
<dbReference type="PANTHER" id="PTHR42887:SF2">
    <property type="entry name" value="OS12G0638800 PROTEIN"/>
    <property type="match status" value="1"/>
</dbReference>
<dbReference type="HOGENOM" id="CLU_025174_3_1_9"/>
<dbReference type="Pfam" id="PF22780">
    <property type="entry name" value="HI0933_like_1st"/>
    <property type="match status" value="1"/>
</dbReference>
<keyword evidence="3" id="KW-0274">FAD</keyword>
<gene>
    <name evidence="6" type="ORF">DESME_05390</name>
</gene>
<dbReference type="Gene3D" id="1.10.8.260">
    <property type="entry name" value="HI0933 insert domain-like"/>
    <property type="match status" value="1"/>
</dbReference>
<dbReference type="Pfam" id="PF03486">
    <property type="entry name" value="HI0933_like"/>
    <property type="match status" value="1"/>
</dbReference>
<sequence length="419" mass="46329">MPKGEHMKVAVVGGGAAGLFAAVIAGQKGAHVTILEKNQRVGKKILATGNGRCNLTNMDIHITHFHGSNPKFAYSALQEFDNFQVIDFFEHLGITHKVEDGGKVFPFSNQASSVLDVLRYEVEQLGIDTLVETEVKEIRKTSKGFDIFMKDGTKFFAHRVILAPGGKAAPNLGSNGSGYTLAEKLGHHLIEPFPALVQLKLDEPFLKQIKGIKFEGEAEIIVREKVLAKAQGEILFTEYGISGPPIFDLSRTAAEQLKRNQEVWVKTRIINHLSKDELSNYVLKRWHDNPEKNVSFSFVGFLNKQLVPVLLKQAGIVDINKPVIQLTAQEREKIINILQDWRFKVIGTNSWTAAQVTAGGIDVRDINPNTMESKIVPGLFFAGEILDIDGDCGGYNLQWAWSSGYAAAKNAVIPLRKDE</sequence>
<dbReference type="SUPFAM" id="SSF160996">
    <property type="entry name" value="HI0933 insert domain-like"/>
    <property type="match status" value="1"/>
</dbReference>
<evidence type="ECO:0000313" key="6">
    <source>
        <dbReference type="EMBL" id="AHF06558.1"/>
    </source>
</evidence>
<reference evidence="6 7" key="1">
    <citation type="submission" date="2013-12" db="EMBL/GenBank/DDBJ databases">
        <authorList>
            <consortium name="DOE Joint Genome Institute"/>
            <person name="Smidt H."/>
            <person name="Huntemann M."/>
            <person name="Han J."/>
            <person name="Chen A."/>
            <person name="Kyrpides N."/>
            <person name="Mavromatis K."/>
            <person name="Markowitz V."/>
            <person name="Palaniappan K."/>
            <person name="Ivanova N."/>
            <person name="Schaumberg A."/>
            <person name="Pati A."/>
            <person name="Liolios K."/>
            <person name="Nordberg H.P."/>
            <person name="Cantor M.N."/>
            <person name="Hua S.X."/>
            <person name="Woyke T."/>
        </authorList>
    </citation>
    <scope>NUCLEOTIDE SEQUENCE [LARGE SCALE GENOMIC DNA]</scope>
    <source>
        <strain evidence="7">DSM 15288</strain>
    </source>
</reference>
<dbReference type="KEGG" id="dmt:DESME_05390"/>
<evidence type="ECO:0000259" key="4">
    <source>
        <dbReference type="Pfam" id="PF03486"/>
    </source>
</evidence>
<dbReference type="InterPro" id="IPR036188">
    <property type="entry name" value="FAD/NAD-bd_sf"/>
</dbReference>
<dbReference type="SUPFAM" id="SSF51905">
    <property type="entry name" value="FAD/NAD(P)-binding domain"/>
    <property type="match status" value="1"/>
</dbReference>
<keyword evidence="2" id="KW-0285">Flavoprotein</keyword>
<dbReference type="Proteomes" id="UP000010847">
    <property type="component" value="Chromosome"/>
</dbReference>
<evidence type="ECO:0000313" key="7">
    <source>
        <dbReference type="Proteomes" id="UP000010847"/>
    </source>
</evidence>
<dbReference type="eggNOG" id="COG2081">
    <property type="taxonomic scope" value="Bacteria"/>
</dbReference>
<proteinExistence type="predicted"/>
<dbReference type="OrthoDB" id="9773233at2"/>
<dbReference type="InterPro" id="IPR055178">
    <property type="entry name" value="RsdA/BaiN/AoA(So)-like_dom"/>
</dbReference>
<dbReference type="STRING" id="871968.DESME_05390"/>
<protein>
    <submittedName>
        <fullName evidence="6">Flavoprotein</fullName>
    </submittedName>
</protein>
<dbReference type="AlphaFoldDB" id="W0EAJ8"/>
<name>W0EAJ8_9FIRM</name>
<keyword evidence="7" id="KW-1185">Reference proteome</keyword>
<dbReference type="EMBL" id="CP007032">
    <property type="protein sequence ID" value="AHF06558.1"/>
    <property type="molecule type" value="Genomic_DNA"/>
</dbReference>
<comment type="cofactor">
    <cofactor evidence="1">
        <name>FAD</name>
        <dbReference type="ChEBI" id="CHEBI:57692"/>
    </cofactor>
</comment>
<evidence type="ECO:0000256" key="1">
    <source>
        <dbReference type="ARBA" id="ARBA00001974"/>
    </source>
</evidence>
<feature type="domain" description="RsdA/BaiN/AoA(So)-like insert" evidence="5">
    <location>
        <begin position="194"/>
        <end position="356"/>
    </location>
</feature>
<feature type="domain" description="RsdA/BaiN/AoA(So)-like Rossmann fold-like" evidence="4">
    <location>
        <begin position="8"/>
        <end position="409"/>
    </location>
</feature>